<dbReference type="InterPro" id="IPR051511">
    <property type="entry name" value="MitoQC_Scaffold_Kinases"/>
</dbReference>
<dbReference type="GO" id="GO:0005925">
    <property type="term" value="C:focal adhesion"/>
    <property type="evidence" value="ECO:0007669"/>
    <property type="project" value="UniProtKB-SubCell"/>
</dbReference>
<organism evidence="15 16">
    <name type="scientific">Sinocyclocheilus grahami</name>
    <name type="common">Dianchi golden-line fish</name>
    <name type="synonym">Barbus grahami</name>
    <dbReference type="NCBI Taxonomy" id="75366"/>
    <lineage>
        <taxon>Eukaryota</taxon>
        <taxon>Metazoa</taxon>
        <taxon>Chordata</taxon>
        <taxon>Craniata</taxon>
        <taxon>Vertebrata</taxon>
        <taxon>Euteleostomi</taxon>
        <taxon>Actinopterygii</taxon>
        <taxon>Neopterygii</taxon>
        <taxon>Teleostei</taxon>
        <taxon>Ostariophysi</taxon>
        <taxon>Cypriniformes</taxon>
        <taxon>Cyprinidae</taxon>
        <taxon>Cyprininae</taxon>
        <taxon>Sinocyclocheilus</taxon>
    </lineage>
</organism>
<dbReference type="PANTHER" id="PTHR22972:SF5">
    <property type="entry name" value="INACTIVE TYROSINE-PROTEIN KINASE PEAK1"/>
    <property type="match status" value="1"/>
</dbReference>
<dbReference type="PROSITE" id="PS50011">
    <property type="entry name" value="PROTEIN_KINASE_DOM"/>
    <property type="match status" value="1"/>
</dbReference>
<dbReference type="PROSITE" id="PS00109">
    <property type="entry name" value="PROTEIN_KINASE_TYR"/>
    <property type="match status" value="1"/>
</dbReference>
<reference evidence="15" key="1">
    <citation type="submission" date="2025-08" db="UniProtKB">
        <authorList>
            <consortium name="Ensembl"/>
        </authorList>
    </citation>
    <scope>IDENTIFICATION</scope>
</reference>
<feature type="region of interest" description="Disordered" evidence="13">
    <location>
        <begin position="348"/>
        <end position="409"/>
    </location>
</feature>
<evidence type="ECO:0000256" key="1">
    <source>
        <dbReference type="ARBA" id="ARBA00004245"/>
    </source>
</evidence>
<feature type="compositionally biased region" description="Low complexity" evidence="13">
    <location>
        <begin position="890"/>
        <end position="900"/>
    </location>
</feature>
<gene>
    <name evidence="15" type="primary">peak1</name>
</gene>
<evidence type="ECO:0000256" key="6">
    <source>
        <dbReference type="ARBA" id="ARBA00023212"/>
    </source>
</evidence>
<feature type="compositionally biased region" description="Low complexity" evidence="13">
    <location>
        <begin position="351"/>
        <end position="374"/>
    </location>
</feature>
<feature type="region of interest" description="Disordered" evidence="13">
    <location>
        <begin position="424"/>
        <end position="447"/>
    </location>
</feature>
<feature type="compositionally biased region" description="Polar residues" evidence="13">
    <location>
        <begin position="901"/>
        <end position="911"/>
    </location>
</feature>
<keyword evidence="16" id="KW-1185">Reference proteome</keyword>
<evidence type="ECO:0000256" key="11">
    <source>
        <dbReference type="ARBA" id="ARBA00080181"/>
    </source>
</evidence>
<evidence type="ECO:0000256" key="2">
    <source>
        <dbReference type="ARBA" id="ARBA00004246"/>
    </source>
</evidence>
<dbReference type="FunFam" id="1.10.510.10:FF:000437">
    <property type="entry name" value="Pseudopodium enriched atypical kinase 1"/>
    <property type="match status" value="1"/>
</dbReference>
<comment type="similarity">
    <text evidence="7">Belongs to the protein kinase superfamily.</text>
</comment>
<feature type="region of interest" description="Disordered" evidence="13">
    <location>
        <begin position="516"/>
        <end position="555"/>
    </location>
</feature>
<name>A0A672Q5U0_SINGR</name>
<protein>
    <recommendedName>
        <fullName evidence="9">Inactive tyrosine-protein kinase PEAK1</fullName>
    </recommendedName>
    <alternativeName>
        <fullName evidence="10">Pseudopodium-enriched atypical kinase 1</fullName>
    </alternativeName>
    <alternativeName>
        <fullName evidence="11">Sugen kinase 269</fullName>
    </alternativeName>
    <alternativeName>
        <fullName evidence="12">Tyrosine-protein kinase SgK269</fullName>
    </alternativeName>
</protein>
<keyword evidence="6" id="KW-0206">Cytoskeleton</keyword>
<feature type="region of interest" description="Disordered" evidence="13">
    <location>
        <begin position="1087"/>
        <end position="1253"/>
    </location>
</feature>
<feature type="compositionally biased region" description="Acidic residues" evidence="13">
    <location>
        <begin position="241"/>
        <end position="264"/>
    </location>
</feature>
<feature type="region of interest" description="Disordered" evidence="13">
    <location>
        <begin position="1424"/>
        <end position="1453"/>
    </location>
</feature>
<dbReference type="Pfam" id="PF00069">
    <property type="entry name" value="Pkinase"/>
    <property type="match status" value="1"/>
</dbReference>
<dbReference type="OMA" id="MGWNRNR"/>
<feature type="domain" description="Protein kinase" evidence="14">
    <location>
        <begin position="1329"/>
        <end position="1678"/>
    </location>
</feature>
<feature type="compositionally biased region" description="Polar residues" evidence="13">
    <location>
        <begin position="728"/>
        <end position="738"/>
    </location>
</feature>
<evidence type="ECO:0000256" key="4">
    <source>
        <dbReference type="ARBA" id="ARBA00022553"/>
    </source>
</evidence>
<evidence type="ECO:0000256" key="9">
    <source>
        <dbReference type="ARBA" id="ARBA00070282"/>
    </source>
</evidence>
<dbReference type="SUPFAM" id="SSF56112">
    <property type="entry name" value="Protein kinase-like (PK-like)"/>
    <property type="match status" value="1"/>
</dbReference>
<dbReference type="Ensembl" id="ENSSGRT00000076376.1">
    <property type="protein sequence ID" value="ENSSGRP00000071705.1"/>
    <property type="gene ID" value="ENSSGRG00000036615.1"/>
</dbReference>
<feature type="compositionally biased region" description="Low complexity" evidence="13">
    <location>
        <begin position="697"/>
        <end position="712"/>
    </location>
</feature>
<evidence type="ECO:0000256" key="10">
    <source>
        <dbReference type="ARBA" id="ARBA00079357"/>
    </source>
</evidence>
<dbReference type="OrthoDB" id="9886644at2759"/>
<dbReference type="GO" id="GO:0004672">
    <property type="term" value="F:protein kinase activity"/>
    <property type="evidence" value="ECO:0007669"/>
    <property type="project" value="InterPro"/>
</dbReference>
<dbReference type="InParanoid" id="A0A672Q5U0"/>
<keyword evidence="5" id="KW-0965">Cell junction</keyword>
<evidence type="ECO:0000256" key="13">
    <source>
        <dbReference type="SAM" id="MobiDB-lite"/>
    </source>
</evidence>
<feature type="compositionally biased region" description="Basic and acidic residues" evidence="13">
    <location>
        <begin position="1231"/>
        <end position="1243"/>
    </location>
</feature>
<evidence type="ECO:0000313" key="15">
    <source>
        <dbReference type="Ensembl" id="ENSSGRP00000071705.1"/>
    </source>
</evidence>
<feature type="compositionally biased region" description="Basic and acidic residues" evidence="13">
    <location>
        <begin position="928"/>
        <end position="937"/>
    </location>
</feature>
<keyword evidence="3" id="KW-0963">Cytoplasm</keyword>
<evidence type="ECO:0000313" key="16">
    <source>
        <dbReference type="Proteomes" id="UP000472262"/>
    </source>
</evidence>
<feature type="region of interest" description="Disordered" evidence="13">
    <location>
        <begin position="33"/>
        <end position="72"/>
    </location>
</feature>
<dbReference type="GO" id="GO:0005524">
    <property type="term" value="F:ATP binding"/>
    <property type="evidence" value="ECO:0007669"/>
    <property type="project" value="InterPro"/>
</dbReference>
<feature type="region of interest" description="Disordered" evidence="13">
    <location>
        <begin position="769"/>
        <end position="1004"/>
    </location>
</feature>
<reference evidence="15" key="2">
    <citation type="submission" date="2025-09" db="UniProtKB">
        <authorList>
            <consortium name="Ensembl"/>
        </authorList>
    </citation>
    <scope>IDENTIFICATION</scope>
</reference>
<keyword evidence="4" id="KW-0597">Phosphoprotein</keyword>
<evidence type="ECO:0000256" key="5">
    <source>
        <dbReference type="ARBA" id="ARBA00022949"/>
    </source>
</evidence>
<feature type="compositionally biased region" description="Basic and acidic residues" evidence="13">
    <location>
        <begin position="951"/>
        <end position="969"/>
    </location>
</feature>
<feature type="compositionally biased region" description="Polar residues" evidence="13">
    <location>
        <begin position="1112"/>
        <end position="1131"/>
    </location>
</feature>
<sequence length="1762" mass="191087">MLLHCPAVMSACNTFTEHVWKPGECKNCFKPKSLHRPPEQANAASESKTNISAKLTNSQRSISSSRAGQVRPPVAKKPTIAVKPTMMLPCSLAGLDSEGNVPRLTEGAQVTKSSPFAVWNHNSLNSSRPTGTNNNQGEDLVRQTEAYGAISLEPTSSNNNGLTDVLKEIAGLGPSPSSSRDDFFGRICSSYQRSLERGLPASSCLHAGSSGRGAMKRVSLSDSAEVISSEGGRFCYPEFSSDGDDEEDESGDEDDDDGEHDSWDESDEELLAMGIRMRGQPRFANFRAATLSPVPFALGKKWNTVPLRNRSLQRFCAVDYDDSYDEILNGYPSVDSNGAPAFLSYTSDHQGSGSLSTSESTTSPESLISLPEESCAGSCRGTGDQRNSLPFPPSKEPSAKGLSSPKPNETHKAVLAIRLEEQDDSKREGGALPQAFPGQPITISFSPTEEQAKPYRVVNLEKTPICKPYTVVDVSASMATKDEHTHSSESTPKSSRPNVVLCPSADPCLVSPTFPQSPRSPVSLVASPSVSLSPLMPQSPTSSASGGPSGFRTKPGSIRYQEVWTSCTSPRQKIPKVDLTSGSAAPRLINHKSAPTSPTAGFGSARTVPTKSPNLSEIKFNSYNNAGMPPFPIIIRDEPAYARSSKKAVKVPIVINPCAYDNLAVYKSFLGLNGEVPHSKPGARKRVASHTYEEIGSSESSQPSPSEQTPSQMNHTTDVTAPGDLRTTKVSGQTINDGKSRTTTIVSVLPAGSMSPCPAVLAHSSLDRIRNPSSEQPAEGSKDCQVTSNGSSGQREKASAVLSQIVASIQPPPSPPDSPAGQSKTCSAEELYSLPPDASRDALNRPKSLHCSAEPQKDTPPKVLPKSQSASAAVPPTSPKSEPSPPFPPARSSSSPYHSSNLLQRHFSNWTRPAGAKPSDGETSPGAEGRRSTDGNKPKRWISFKSFFRRRKDEDEQKEKMEREKEKGKLLGLDGTVITVLPPPPVQRQHWFSESKTDDPHQKPTIIFSYKSESITGGEEAELRVEEHKEGVTAEGGAPSLSTPPKSRASLLISKVMNQLPVQDTEISSATSLPAKLELSPLCELTASCPPPASPTSNSSRQAEREEEGITYTISHSPTSSSCRATYTNLGRSRANMIPVKHPRHPKASDDTLTSDPEVIESTTKSTPPPLPKKSVPRAQTEPSALGRELSAPRPKGEARPGGTSLSVANPLYDLESTWDTASQSSSLSSEARHPDESGDSLERPVGGQSLSCLTNSSSMQACDLRGFRSTESLTARTRGVGRPAKAQKQVPYRGMESWEEVVGRIRGLHTDTLRKLAARCEDRFMAGQKDHLRFGTDSWSHFRLTAGKPCCEAGDAVYYTASFAKEPLTNYAVKICRGVVKETQQQFFHSLAVRQSIAVHFNIQQDCGHFLADVPARLLPWEREEDGEDKQGGTEGGEEGKGKAGKRDAAGPGGKLCSRVVVITREVPFQTVSDFVREGVERHSRNPELYERQVCLLLLQLCIGLEHMKPYHVTHCDLRLENLLLVHCQPGNPWNLELLEPNNNAASGPSSTAASACPARLIISNFSQAKLKNVVLEPASLRDQSRLAPELLTATQYRKCDEFQTGILIYEMLHRPNPFEESPELKEREYCSSDLPQLPLRSLYSNGLQQLATLLLNPNPSERIQMADARACLQCLLWGPREDLFNLLNPPSGTVQRQTVLQNWLDLKRTLMMIKFAERSLDTGCGVSLEDWLCCQYLAFATTESLSRVIKILQQPQGVLI</sequence>
<dbReference type="FunCoup" id="A0A672Q5U0">
    <property type="interactions" value="920"/>
</dbReference>
<feature type="compositionally biased region" description="Basic residues" evidence="13">
    <location>
        <begin position="938"/>
        <end position="950"/>
    </location>
</feature>
<feature type="compositionally biased region" description="Basic and acidic residues" evidence="13">
    <location>
        <begin position="991"/>
        <end position="1002"/>
    </location>
</feature>
<feature type="compositionally biased region" description="Polar residues" evidence="13">
    <location>
        <begin position="784"/>
        <end position="793"/>
    </location>
</feature>
<dbReference type="SMART" id="SM00220">
    <property type="entry name" value="S_TKc"/>
    <property type="match status" value="1"/>
</dbReference>
<evidence type="ECO:0000256" key="3">
    <source>
        <dbReference type="ARBA" id="ARBA00022490"/>
    </source>
</evidence>
<dbReference type="InterPro" id="IPR008266">
    <property type="entry name" value="Tyr_kinase_AS"/>
</dbReference>
<evidence type="ECO:0000256" key="7">
    <source>
        <dbReference type="ARBA" id="ARBA00038349"/>
    </source>
</evidence>
<comment type="subcellular location">
    <subcellularLocation>
        <location evidence="2">Cell junction</location>
        <location evidence="2">Focal adhesion</location>
    </subcellularLocation>
    <subcellularLocation>
        <location evidence="1">Cytoplasm</location>
        <location evidence="1">Cytoskeleton</location>
    </subcellularLocation>
</comment>
<comment type="function">
    <text evidence="8">Probable catalytically inactive kinase. Scaffolding protein that regulates the cytoskeleton to control cell spreading and migration by modulating focal adhesion dynamics. Acts as a scaffold for mediating EGFR signaling.</text>
</comment>
<evidence type="ECO:0000259" key="14">
    <source>
        <dbReference type="PROSITE" id="PS50011"/>
    </source>
</evidence>
<dbReference type="InterPro" id="IPR011009">
    <property type="entry name" value="Kinase-like_dom_sf"/>
</dbReference>
<dbReference type="KEGG" id="sgh:107573151"/>
<dbReference type="GeneID" id="107573151"/>
<dbReference type="Gene3D" id="1.10.510.10">
    <property type="entry name" value="Transferase(Phosphotransferase) domain 1"/>
    <property type="match status" value="1"/>
</dbReference>
<feature type="compositionally biased region" description="Basic and acidic residues" evidence="13">
    <location>
        <begin position="1439"/>
        <end position="1450"/>
    </location>
</feature>
<proteinExistence type="inferred from homology"/>
<feature type="compositionally biased region" description="Polar residues" evidence="13">
    <location>
        <begin position="42"/>
        <end position="67"/>
    </location>
</feature>
<feature type="region of interest" description="Disordered" evidence="13">
    <location>
        <begin position="675"/>
        <end position="738"/>
    </location>
</feature>
<dbReference type="GO" id="GO:0015629">
    <property type="term" value="C:actin cytoskeleton"/>
    <property type="evidence" value="ECO:0007669"/>
    <property type="project" value="UniProtKB-ARBA"/>
</dbReference>
<dbReference type="InterPro" id="IPR000719">
    <property type="entry name" value="Prot_kinase_dom"/>
</dbReference>
<dbReference type="Proteomes" id="UP000472262">
    <property type="component" value="Unassembled WGS sequence"/>
</dbReference>
<feature type="compositionally biased region" description="Low complexity" evidence="13">
    <location>
        <begin position="517"/>
        <end position="546"/>
    </location>
</feature>
<accession>A0A672Q5U0</accession>
<evidence type="ECO:0000256" key="12">
    <source>
        <dbReference type="ARBA" id="ARBA00083278"/>
    </source>
</evidence>
<feature type="region of interest" description="Disordered" evidence="13">
    <location>
        <begin position="586"/>
        <end position="610"/>
    </location>
</feature>
<feature type="region of interest" description="Disordered" evidence="13">
    <location>
        <begin position="233"/>
        <end position="264"/>
    </location>
</feature>
<evidence type="ECO:0000256" key="8">
    <source>
        <dbReference type="ARBA" id="ARBA00058561"/>
    </source>
</evidence>
<feature type="compositionally biased region" description="Pro residues" evidence="13">
    <location>
        <begin position="876"/>
        <end position="889"/>
    </location>
</feature>
<dbReference type="PANTHER" id="PTHR22972">
    <property type="entry name" value="SERINE/THREONINE PROTEIN KINASE"/>
    <property type="match status" value="1"/>
</dbReference>